<dbReference type="InterPro" id="IPR011990">
    <property type="entry name" value="TPR-like_helical_dom_sf"/>
</dbReference>
<dbReference type="OMA" id="IVNINIQ"/>
<dbReference type="Pfam" id="PF13181">
    <property type="entry name" value="TPR_8"/>
    <property type="match status" value="1"/>
</dbReference>
<comment type="caution">
    <text evidence="1">The sequence shown here is derived from an EMBL/GenBank/DDBJ whole genome shotgun (WGS) entry which is preliminary data.</text>
</comment>
<dbReference type="AlphaFoldDB" id="A0A152A0S1"/>
<dbReference type="EMBL" id="LODT01000020">
    <property type="protein sequence ID" value="KYQ99851.1"/>
    <property type="molecule type" value="Genomic_DNA"/>
</dbReference>
<name>A0A152A0S1_TIELA</name>
<dbReference type="InterPro" id="IPR019734">
    <property type="entry name" value="TPR_rpt"/>
</dbReference>
<dbReference type="SMART" id="SM00028">
    <property type="entry name" value="TPR"/>
    <property type="match status" value="3"/>
</dbReference>
<dbReference type="Proteomes" id="UP000076078">
    <property type="component" value="Unassembled WGS sequence"/>
</dbReference>
<proteinExistence type="predicted"/>
<keyword evidence="2" id="KW-1185">Reference proteome</keyword>
<sequence>MITNISRPGVLKYLSRISQHRISFSPISYNYISNFNSVFEDQRNYSKISTLSDRYNFNSKINYNNNNNSNSNSKVSKTIDKEKNIVNNLNALKLFSFNLQGIIQKADDLVLEANKQYLENTNSMDTEQSLELIRRALKLYIESLPMSKNKEEKGLIYYRISSCRFRLGLLSKAQEDIMHALSLLPLNHSESYKVVSLMATYLETEFDMMENKTTDIAKDTLKRAKEAWNKVIEFNSDKPDGYIGVGRCMTKSDDMNVEMDILRCFRFSDKALMCTGGKTHPPTLLFSSEMLLMQEKDNLSLLLLNNFFKNFKEFYTHSYIYQITTKDLADAYFRRGVCNYNFENFNEAIQDFSDSIKKFQILLDSSNSSKKSKEQVILYKNDLISSYYFRGKSYKFKGQYLKAIEDFNFVIQEKDQIEKFDESLKESLIQVYSERAESLRISGVNNKQALDDQRIFDKHRQEEKLKKEESVQMYIQGKREKLKKEQYLEKIGYYDEDIDDEVFERADYEDSQDK</sequence>
<evidence type="ECO:0000313" key="1">
    <source>
        <dbReference type="EMBL" id="KYQ99851.1"/>
    </source>
</evidence>
<reference evidence="1 2" key="1">
    <citation type="submission" date="2015-12" db="EMBL/GenBank/DDBJ databases">
        <title>Dictyostelia acquired genes for synthesis and detection of signals that induce cell-type specialization by lateral gene transfer from prokaryotes.</title>
        <authorList>
            <person name="Gloeckner G."/>
            <person name="Schaap P."/>
        </authorList>
    </citation>
    <scope>NUCLEOTIDE SEQUENCE [LARGE SCALE GENOMIC DNA]</scope>
    <source>
        <strain evidence="1 2">TK</strain>
    </source>
</reference>
<dbReference type="Gene3D" id="1.25.40.10">
    <property type="entry name" value="Tetratricopeptide repeat domain"/>
    <property type="match status" value="2"/>
</dbReference>
<protein>
    <submittedName>
        <fullName evidence="1">Uncharacterized protein</fullName>
    </submittedName>
</protein>
<organism evidence="1 2">
    <name type="scientific">Tieghemostelium lacteum</name>
    <name type="common">Slime mold</name>
    <name type="synonym">Dictyostelium lacteum</name>
    <dbReference type="NCBI Taxonomy" id="361077"/>
    <lineage>
        <taxon>Eukaryota</taxon>
        <taxon>Amoebozoa</taxon>
        <taxon>Evosea</taxon>
        <taxon>Eumycetozoa</taxon>
        <taxon>Dictyostelia</taxon>
        <taxon>Dictyosteliales</taxon>
        <taxon>Raperosteliaceae</taxon>
        <taxon>Tieghemostelium</taxon>
    </lineage>
</organism>
<dbReference type="OrthoDB" id="1926212at2759"/>
<dbReference type="InParanoid" id="A0A152A0S1"/>
<gene>
    <name evidence="1" type="ORF">DLAC_03804</name>
</gene>
<accession>A0A152A0S1</accession>
<dbReference type="SUPFAM" id="SSF48452">
    <property type="entry name" value="TPR-like"/>
    <property type="match status" value="1"/>
</dbReference>
<evidence type="ECO:0000313" key="2">
    <source>
        <dbReference type="Proteomes" id="UP000076078"/>
    </source>
</evidence>
<dbReference type="FunCoup" id="A0A152A0S1">
    <property type="interactions" value="738"/>
</dbReference>